<name>A0ABU0ISW1_9CAUL</name>
<protein>
    <recommendedName>
        <fullName evidence="5">SseB protein N-terminal domain-containing protein</fullName>
    </recommendedName>
</protein>
<evidence type="ECO:0000313" key="4">
    <source>
        <dbReference type="Proteomes" id="UP001228905"/>
    </source>
</evidence>
<evidence type="ECO:0000259" key="2">
    <source>
        <dbReference type="Pfam" id="PF14581"/>
    </source>
</evidence>
<evidence type="ECO:0000313" key="3">
    <source>
        <dbReference type="EMBL" id="MDQ0465085.1"/>
    </source>
</evidence>
<feature type="domain" description="SseB protein N-terminal" evidence="1">
    <location>
        <begin position="9"/>
        <end position="117"/>
    </location>
</feature>
<evidence type="ECO:0000259" key="1">
    <source>
        <dbReference type="Pfam" id="PF07179"/>
    </source>
</evidence>
<dbReference type="Pfam" id="PF07179">
    <property type="entry name" value="SseB"/>
    <property type="match status" value="1"/>
</dbReference>
<dbReference type="RefSeq" id="WP_307350199.1">
    <property type="nucleotide sequence ID" value="NZ_JAUSVS010000005.1"/>
</dbReference>
<evidence type="ECO:0008006" key="5">
    <source>
        <dbReference type="Google" id="ProtNLM"/>
    </source>
</evidence>
<dbReference type="InterPro" id="IPR027945">
    <property type="entry name" value="SseB_C"/>
</dbReference>
<accession>A0ABU0ISW1</accession>
<gene>
    <name evidence="3" type="ORF">QO010_002869</name>
</gene>
<proteinExistence type="predicted"/>
<comment type="caution">
    <text evidence="3">The sequence shown here is derived from an EMBL/GenBank/DDBJ whole genome shotgun (WGS) entry which is preliminary data.</text>
</comment>
<keyword evidence="4" id="KW-1185">Reference proteome</keyword>
<dbReference type="Proteomes" id="UP001228905">
    <property type="component" value="Unassembled WGS sequence"/>
</dbReference>
<organism evidence="3 4">
    <name type="scientific">Caulobacter ginsengisoli</name>
    <dbReference type="NCBI Taxonomy" id="400775"/>
    <lineage>
        <taxon>Bacteria</taxon>
        <taxon>Pseudomonadati</taxon>
        <taxon>Pseudomonadota</taxon>
        <taxon>Alphaproteobacteria</taxon>
        <taxon>Caulobacterales</taxon>
        <taxon>Caulobacteraceae</taxon>
        <taxon>Caulobacter</taxon>
    </lineage>
</organism>
<feature type="domain" description="SseB protein C-terminal" evidence="2">
    <location>
        <begin position="131"/>
        <end position="221"/>
    </location>
</feature>
<dbReference type="Pfam" id="PF14581">
    <property type="entry name" value="SseB_C"/>
    <property type="match status" value="1"/>
</dbReference>
<dbReference type="InterPro" id="IPR009839">
    <property type="entry name" value="SseB_N"/>
</dbReference>
<reference evidence="3 4" key="1">
    <citation type="submission" date="2023-07" db="EMBL/GenBank/DDBJ databases">
        <title>Genomic Encyclopedia of Type Strains, Phase IV (KMG-IV): sequencing the most valuable type-strain genomes for metagenomic binning, comparative biology and taxonomic classification.</title>
        <authorList>
            <person name="Goeker M."/>
        </authorList>
    </citation>
    <scope>NUCLEOTIDE SEQUENCE [LARGE SCALE GENOMIC DNA]</scope>
    <source>
        <strain evidence="3 4">DSM 18695</strain>
    </source>
</reference>
<sequence>MFEPLNLIERRLAEAVADPSRRVAFGQRLLTEKLYVSPMGPPDAQGHMPGLRAAPQPDGTMAVAFFTAPERVVAAYGPAALIMVKDGRTLFDWLAPGPFQINPGGDYTVVLSPAEVTALLAGGRPEIAPRPSRLELGLPFDKPVALIERLQRGLEPLLQVTAAYLMLAQREGRAAPTWLLGVESHGSWGEVQAAIATAVQDYDFSDQSLDVMPIETADSPLRTGLAILAERAPRAALH</sequence>
<dbReference type="EMBL" id="JAUSVS010000005">
    <property type="protein sequence ID" value="MDQ0465085.1"/>
    <property type="molecule type" value="Genomic_DNA"/>
</dbReference>